<dbReference type="GO" id="GO:0000076">
    <property type="term" value="P:DNA replication checkpoint signaling"/>
    <property type="evidence" value="ECO:0007669"/>
    <property type="project" value="TreeGrafter"/>
</dbReference>
<dbReference type="GO" id="GO:0003677">
    <property type="term" value="F:DNA binding"/>
    <property type="evidence" value="ECO:0007669"/>
    <property type="project" value="InterPro"/>
</dbReference>
<dbReference type="GO" id="GO:0030174">
    <property type="term" value="P:regulation of DNA-templated DNA replication initiation"/>
    <property type="evidence" value="ECO:0007669"/>
    <property type="project" value="InterPro"/>
</dbReference>
<evidence type="ECO:0000313" key="3">
    <source>
        <dbReference type="EMBL" id="CAI9111691.1"/>
    </source>
</evidence>
<feature type="region of interest" description="Disordered" evidence="1">
    <location>
        <begin position="1"/>
        <end position="34"/>
    </location>
</feature>
<dbReference type="InterPro" id="IPR038090">
    <property type="entry name" value="Cdt1_C_WH_dom_sf"/>
</dbReference>
<dbReference type="GO" id="GO:0000278">
    <property type="term" value="P:mitotic cell cycle"/>
    <property type="evidence" value="ECO:0007669"/>
    <property type="project" value="TreeGrafter"/>
</dbReference>
<proteinExistence type="predicted"/>
<evidence type="ECO:0000259" key="2">
    <source>
        <dbReference type="SMART" id="SM01075"/>
    </source>
</evidence>
<dbReference type="GO" id="GO:0071163">
    <property type="term" value="P:DNA replication preinitiation complex assembly"/>
    <property type="evidence" value="ECO:0007669"/>
    <property type="project" value="InterPro"/>
</dbReference>
<dbReference type="Gene3D" id="1.10.10.1420">
    <property type="entry name" value="DNA replication factor Cdt1, C-terminal WH domain"/>
    <property type="match status" value="1"/>
</dbReference>
<name>A0AAV1DX53_OLDCO</name>
<dbReference type="AlphaFoldDB" id="A0AAV1DX53"/>
<dbReference type="SMART" id="SM01075">
    <property type="entry name" value="CDT1"/>
    <property type="match status" value="1"/>
</dbReference>
<dbReference type="Proteomes" id="UP001161247">
    <property type="component" value="Chromosome 7"/>
</dbReference>
<protein>
    <submittedName>
        <fullName evidence="3">OLC1v1011978C1</fullName>
    </submittedName>
</protein>
<dbReference type="PANTHER" id="PTHR28637:SF13">
    <property type="entry name" value="EXPRESSED PROTEIN"/>
    <property type="match status" value="1"/>
</dbReference>
<reference evidence="3" key="1">
    <citation type="submission" date="2023-03" db="EMBL/GenBank/DDBJ databases">
        <authorList>
            <person name="Julca I."/>
        </authorList>
    </citation>
    <scope>NUCLEOTIDE SEQUENCE</scope>
</reference>
<dbReference type="PANTHER" id="PTHR28637">
    <property type="entry name" value="DNA REPLICATION FACTOR CDT1"/>
    <property type="match status" value="1"/>
</dbReference>
<feature type="region of interest" description="Disordered" evidence="1">
    <location>
        <begin position="257"/>
        <end position="280"/>
    </location>
</feature>
<feature type="compositionally biased region" description="Basic and acidic residues" evidence="1">
    <location>
        <begin position="266"/>
        <end position="278"/>
    </location>
</feature>
<dbReference type="InterPro" id="IPR014939">
    <property type="entry name" value="CDT1_Gemini-bd-like"/>
</dbReference>
<sequence length="518" mass="58246">MENVLDVMERKKQASDLKGETHDPKESTSSTKENVVERHLQPHFAAVTPEKPIEASLSNSMKEAELLLPHKYKILLDFLDRMVSSLRLLALSNKPPTFHNISRQVEIFTKRKFEYKHLAQIKHLLPEAVNIEKMLMHNAETLCLNPEIKITLSLDIVEGCREESVFIALHNLLVSRLKAFLDKQLEASDIPEAELPFAYSQRDATINREPLPLEDTLTSSRTEVMNSSHFSPSHAPYFVERGNLDIAETTGLNPVSLPSSSLSIGEEIRSERTIRDSSSKPMLEQNMISSSRQDVGSSTLDRTPLKFVSESGDLMLETPALSTPKRVSSSTVEGKQKTLITQTCTSCNQTAKRSLDFSKLDEGEENSLNLNPTLYEVDQTESLLDTSTQMEMKEKTVSASYITSSQDKVSIFCGGKDNEIIPPAHEQTSVGLSEFAVSIQKLFQSVNLRAMTKDELFQKIIMNNFEFDEEGHIEQKLEILEKLVPGWLSKKRMLSGDLTYSLKMVPDLHSILEMATTI</sequence>
<gene>
    <name evidence="3" type="ORF">OLC1_LOCUS19018</name>
</gene>
<accession>A0AAV1DX53</accession>
<dbReference type="SUPFAM" id="SSF46785">
    <property type="entry name" value="Winged helix' DNA-binding domain"/>
    <property type="match status" value="1"/>
</dbReference>
<evidence type="ECO:0000256" key="1">
    <source>
        <dbReference type="SAM" id="MobiDB-lite"/>
    </source>
</evidence>
<keyword evidence="4" id="KW-1185">Reference proteome</keyword>
<dbReference type="GO" id="GO:0070182">
    <property type="term" value="F:DNA polymerase binding"/>
    <property type="evidence" value="ECO:0007669"/>
    <property type="project" value="TreeGrafter"/>
</dbReference>
<dbReference type="InterPro" id="IPR036390">
    <property type="entry name" value="WH_DNA-bd_sf"/>
</dbReference>
<organism evidence="3 4">
    <name type="scientific">Oldenlandia corymbosa var. corymbosa</name>
    <dbReference type="NCBI Taxonomy" id="529605"/>
    <lineage>
        <taxon>Eukaryota</taxon>
        <taxon>Viridiplantae</taxon>
        <taxon>Streptophyta</taxon>
        <taxon>Embryophyta</taxon>
        <taxon>Tracheophyta</taxon>
        <taxon>Spermatophyta</taxon>
        <taxon>Magnoliopsida</taxon>
        <taxon>eudicotyledons</taxon>
        <taxon>Gunneridae</taxon>
        <taxon>Pentapetalae</taxon>
        <taxon>asterids</taxon>
        <taxon>lamiids</taxon>
        <taxon>Gentianales</taxon>
        <taxon>Rubiaceae</taxon>
        <taxon>Rubioideae</taxon>
        <taxon>Spermacoceae</taxon>
        <taxon>Hedyotis-Oldenlandia complex</taxon>
        <taxon>Oldenlandia</taxon>
    </lineage>
</organism>
<dbReference type="InterPro" id="IPR045173">
    <property type="entry name" value="Cdt1"/>
</dbReference>
<dbReference type="GO" id="GO:0005634">
    <property type="term" value="C:nucleus"/>
    <property type="evidence" value="ECO:0007669"/>
    <property type="project" value="TreeGrafter"/>
</dbReference>
<feature type="compositionally biased region" description="Basic and acidic residues" evidence="1">
    <location>
        <begin position="7"/>
        <end position="26"/>
    </location>
</feature>
<dbReference type="Pfam" id="PF08839">
    <property type="entry name" value="CDT1"/>
    <property type="match status" value="1"/>
</dbReference>
<dbReference type="EMBL" id="OX459124">
    <property type="protein sequence ID" value="CAI9111691.1"/>
    <property type="molecule type" value="Genomic_DNA"/>
</dbReference>
<feature type="domain" description="CDT1 Geminin-binding" evidence="2">
    <location>
        <begin position="68"/>
        <end position="197"/>
    </location>
</feature>
<evidence type="ECO:0000313" key="4">
    <source>
        <dbReference type="Proteomes" id="UP001161247"/>
    </source>
</evidence>